<protein>
    <submittedName>
        <fullName evidence="2">Uncharacterized protein</fullName>
    </submittedName>
</protein>
<dbReference type="Proteomes" id="UP001266099">
    <property type="component" value="Unassembled WGS sequence"/>
</dbReference>
<keyword evidence="3" id="KW-1185">Reference proteome</keyword>
<comment type="caution">
    <text evidence="2">The sequence shown here is derived from an EMBL/GenBank/DDBJ whole genome shotgun (WGS) entry which is preliminary data.</text>
</comment>
<accession>A0ABU1T4B0</accession>
<evidence type="ECO:0000313" key="1">
    <source>
        <dbReference type="EMBL" id="MDR6938461.1"/>
    </source>
</evidence>
<gene>
    <name evidence="1" type="ORF">J2S36_000004</name>
    <name evidence="2" type="ORF">J2S36_001696</name>
</gene>
<evidence type="ECO:0000313" key="2">
    <source>
        <dbReference type="EMBL" id="MDR6940153.1"/>
    </source>
</evidence>
<reference evidence="2 3" key="1">
    <citation type="submission" date="2023-07" db="EMBL/GenBank/DDBJ databases">
        <title>Sequencing the genomes of 1000 actinobacteria strains.</title>
        <authorList>
            <person name="Klenk H.-P."/>
        </authorList>
    </citation>
    <scope>NUCLEOTIDE SEQUENCE [LARGE SCALE GENOMIC DNA]</scope>
    <source>
        <strain evidence="2 3">DSM 15539</strain>
    </source>
</reference>
<name>A0ABU1T4B0_9ACTO</name>
<evidence type="ECO:0000313" key="3">
    <source>
        <dbReference type="Proteomes" id="UP001266099"/>
    </source>
</evidence>
<dbReference type="EMBL" id="JAVDUJ010000001">
    <property type="protein sequence ID" value="MDR6938461.1"/>
    <property type="molecule type" value="Genomic_DNA"/>
</dbReference>
<dbReference type="RefSeq" id="WP_309954315.1">
    <property type="nucleotide sequence ID" value="NZ_JAVDUJ010000001.1"/>
</dbReference>
<proteinExistence type="predicted"/>
<organism evidence="2 3">
    <name type="scientific">Arcanobacterium hippocoleae</name>
    <dbReference type="NCBI Taxonomy" id="149017"/>
    <lineage>
        <taxon>Bacteria</taxon>
        <taxon>Bacillati</taxon>
        <taxon>Actinomycetota</taxon>
        <taxon>Actinomycetes</taxon>
        <taxon>Actinomycetales</taxon>
        <taxon>Actinomycetaceae</taxon>
        <taxon>Arcanobacterium</taxon>
    </lineage>
</organism>
<dbReference type="EMBL" id="JAVDUJ010000001">
    <property type="protein sequence ID" value="MDR6940153.1"/>
    <property type="molecule type" value="Genomic_DNA"/>
</dbReference>
<sequence>MVEASEIERELEIAQDTLQELAGDDVDAIEIKSVEADEAPFLARIVSKLSPMVGNLMEQRIASILNEAASDGFEWHRQDPGFPDAVLVDSTSREILAGYEIKAWFVLSTEITGRFRESVNLLLDQNINVVIVAWCMSNLVFGEPKVLGTLIVSGEELARSRDSHYHKPPHYLTIEPNDTSSRTANLQQSNVNGYRLQVEKSDPKLLQEALDREFSTSNPCSEEAQAEATELMRDLEYRLDTNFAKIDRVANKDVEDFKRRIMKLKYLDKTISSWKTVFSDLTSTNDKKREKAEATIMQFYDSMKVEEPKTSVSEESEGAH</sequence>